<evidence type="ECO:0000256" key="17">
    <source>
        <dbReference type="SAM" id="MobiDB-lite"/>
    </source>
</evidence>
<dbReference type="InterPro" id="IPR044570">
    <property type="entry name" value="Set1-like"/>
</dbReference>
<evidence type="ECO:0000256" key="14">
    <source>
        <dbReference type="PIRNR" id="PIRNR037104"/>
    </source>
</evidence>
<dbReference type="InterPro" id="IPR003616">
    <property type="entry name" value="Post-SET_dom"/>
</dbReference>
<organism evidence="21 22">
    <name type="scientific">Candida verbasci</name>
    <dbReference type="NCBI Taxonomy" id="1227364"/>
    <lineage>
        <taxon>Eukaryota</taxon>
        <taxon>Fungi</taxon>
        <taxon>Dikarya</taxon>
        <taxon>Ascomycota</taxon>
        <taxon>Saccharomycotina</taxon>
        <taxon>Pichiomycetes</taxon>
        <taxon>Debaryomycetaceae</taxon>
        <taxon>Candida/Lodderomyces clade</taxon>
        <taxon>Candida</taxon>
    </lineage>
</organism>
<evidence type="ECO:0000256" key="1">
    <source>
        <dbReference type="ARBA" id="ARBA00004123"/>
    </source>
</evidence>
<dbReference type="GO" id="GO:0032259">
    <property type="term" value="P:methylation"/>
    <property type="evidence" value="ECO:0007669"/>
    <property type="project" value="UniProtKB-KW"/>
</dbReference>
<dbReference type="OrthoDB" id="308383at2759"/>
<accession>A0A9W4TUU8</accession>
<dbReference type="InterPro" id="IPR024657">
    <property type="entry name" value="COMPASS_Set1_N-SET"/>
</dbReference>
<evidence type="ECO:0000256" key="15">
    <source>
        <dbReference type="PROSITE-ProRule" id="PRU00176"/>
    </source>
</evidence>
<dbReference type="PIRSF" id="PIRSF037104">
    <property type="entry name" value="Histone_H3-K4_mtfrase_Set1_fun"/>
    <property type="match status" value="1"/>
</dbReference>
<dbReference type="PANTHER" id="PTHR45814:SF2">
    <property type="entry name" value="HISTONE-LYSINE N-METHYLTRANSFERASE SETD1"/>
    <property type="match status" value="1"/>
</dbReference>
<keyword evidence="10 14" id="KW-0539">Nucleus</keyword>
<evidence type="ECO:0000259" key="18">
    <source>
        <dbReference type="PROSITE" id="PS50102"/>
    </source>
</evidence>
<comment type="catalytic activity">
    <reaction evidence="13">
        <text>N(6),N(6)-dimethyl-L-lysyl(4)-[histone H3] + S-adenosyl-L-methionine = N(6),N(6),N(6)-trimethyl-L-lysyl(4)-[histone H3] + S-adenosyl-L-homocysteine + H(+)</text>
        <dbReference type="Rhea" id="RHEA:60272"/>
        <dbReference type="Rhea" id="RHEA-COMP:15537"/>
        <dbReference type="Rhea" id="RHEA-COMP:15540"/>
        <dbReference type="ChEBI" id="CHEBI:15378"/>
        <dbReference type="ChEBI" id="CHEBI:57856"/>
        <dbReference type="ChEBI" id="CHEBI:59789"/>
        <dbReference type="ChEBI" id="CHEBI:61961"/>
        <dbReference type="ChEBI" id="CHEBI:61976"/>
    </reaction>
</comment>
<keyword evidence="16" id="KW-0175">Coiled coil</keyword>
<feature type="compositionally biased region" description="Acidic residues" evidence="17">
    <location>
        <begin position="546"/>
        <end position="560"/>
    </location>
</feature>
<feature type="compositionally biased region" description="Low complexity" evidence="17">
    <location>
        <begin position="1"/>
        <end position="11"/>
    </location>
</feature>
<proteinExistence type="predicted"/>
<name>A0A9W4TUU8_9ASCO</name>
<comment type="subcellular location">
    <subcellularLocation>
        <location evidence="2">Chromosome</location>
    </subcellularLocation>
    <subcellularLocation>
        <location evidence="1 14">Nucleus</location>
    </subcellularLocation>
</comment>
<dbReference type="GO" id="GO:0003723">
    <property type="term" value="F:RNA binding"/>
    <property type="evidence" value="ECO:0007669"/>
    <property type="project" value="UniProtKB-UniRule"/>
</dbReference>
<keyword evidence="22" id="KW-1185">Reference proteome</keyword>
<dbReference type="InterPro" id="IPR001214">
    <property type="entry name" value="SET_dom"/>
</dbReference>
<dbReference type="InterPro" id="IPR012677">
    <property type="entry name" value="Nucleotide-bd_a/b_plait_sf"/>
</dbReference>
<dbReference type="Gene3D" id="3.30.70.330">
    <property type="match status" value="1"/>
</dbReference>
<feature type="domain" description="Post-SET" evidence="20">
    <location>
        <begin position="913"/>
        <end position="929"/>
    </location>
</feature>
<evidence type="ECO:0000256" key="16">
    <source>
        <dbReference type="SAM" id="Coils"/>
    </source>
</evidence>
<keyword evidence="8 14" id="KW-0949">S-adenosyl-L-methionine</keyword>
<dbReference type="Proteomes" id="UP001152885">
    <property type="component" value="Unassembled WGS sequence"/>
</dbReference>
<evidence type="ECO:0000256" key="5">
    <source>
        <dbReference type="ARBA" id="ARBA00022454"/>
    </source>
</evidence>
<comment type="catalytic activity">
    <reaction evidence="12">
        <text>N(6)-methyl-L-lysyl(4)-[histone H3] + S-adenosyl-L-methionine = N(6),N(6)-dimethyl-L-lysyl(4)-[histone H3] + S-adenosyl-L-homocysteine + H(+)</text>
        <dbReference type="Rhea" id="RHEA:60268"/>
        <dbReference type="Rhea" id="RHEA-COMP:15540"/>
        <dbReference type="Rhea" id="RHEA-COMP:15543"/>
        <dbReference type="ChEBI" id="CHEBI:15378"/>
        <dbReference type="ChEBI" id="CHEBI:57856"/>
        <dbReference type="ChEBI" id="CHEBI:59789"/>
        <dbReference type="ChEBI" id="CHEBI:61929"/>
        <dbReference type="ChEBI" id="CHEBI:61976"/>
    </reaction>
</comment>
<sequence>MSYRGSSYSNRRYQRHDYNTDYNNDYNTDHYIKHDKFRPETTSTPKSGLNTPIQTPISNIVVPGTNITNGINNKDNEFDKLSHHSDLINLLPQSFQINPSKNFKIIYDPELDKTLLLDKYDKKKKSKIIRYNGDGISTVFDPRKLNNDYPKLNKKSKKFPFKQLPIPKFTFDKDSLGPAPLSTLLLWDLPTSVNETYLKSFLSLFGKVEEIKFINDDQSAAFLGIATFKFQGNPEKSRNLAQIFIKQVKDENILIDGVKLNIKINDVNDDLLNEKIDSAKREFQKQQLKIKEEEEERKMRQKRQLEELKRQELKKIEEEKKQLPKPEKYKPNTTILSNRRHHKVVDGVFLPNELNKYIKDRPYILIHDKYVPVKKCSSQDLKRMLKRYDWTRVLSDKTGFYIVFNSLNECERCFLKEDGRNFFEYKLIMEMAIPENFKSSVEQQSKGDSVDEATNILIKEFQSFLTKDIRERIIAPTILDLLNHEHYPNLIEELKAKEKEKPKPITSNVLLKQNAMSILKQQRLPTFKKNLKKKFHIPMQHALNESESEEQEEDEEEEEETTSRSVTPMHKRERSETAATEDEPPNKKSKFLYDSSDEEMEESEVKQKQEQVEQILDQYQPTENEPKTVYPEISTTSFNLDALQSLIKDDEDLKLAKDILQDFIASKISNIDYWAWKQKDVVDEIIEDEFIEELPSRLDSINSFKTDGYKKIPDSDKIEYLPHRKKTNISKPVKTIQYEQEENNEQQQITNNSRVNRANNRRFAADIAQIGTESDVLSLNALTKRKKPVTFARSTIHNWGLYAMEPIGKKEMIIEYVGERIRQQVAEHREKSYLKTGIGSSYLFRIDENTVIDATKKGGIARFINHCCSPSCTAKIIKVEGKKRIVIYALRDIEANEELTYDYKFERETNDEERIRCLCGAPGCKGYLN</sequence>
<dbReference type="GO" id="GO:0005694">
    <property type="term" value="C:chromosome"/>
    <property type="evidence" value="ECO:0007669"/>
    <property type="project" value="UniProtKB-SubCell"/>
</dbReference>
<dbReference type="SUPFAM" id="SSF54928">
    <property type="entry name" value="RNA-binding domain, RBD"/>
    <property type="match status" value="1"/>
</dbReference>
<dbReference type="Pfam" id="PF11767">
    <property type="entry name" value="SET_assoc"/>
    <property type="match status" value="1"/>
</dbReference>
<comment type="subunit">
    <text evidence="14">Component of the COMPASS (Set1C) complex.</text>
</comment>
<feature type="region of interest" description="Disordered" evidence="17">
    <location>
        <begin position="538"/>
        <end position="611"/>
    </location>
</feature>
<feature type="region of interest" description="Disordered" evidence="17">
    <location>
        <begin position="1"/>
        <end position="24"/>
    </location>
</feature>
<dbReference type="InterPro" id="IPR046341">
    <property type="entry name" value="SET_dom_sf"/>
</dbReference>
<evidence type="ECO:0000256" key="8">
    <source>
        <dbReference type="ARBA" id="ARBA00022691"/>
    </source>
</evidence>
<comment type="catalytic activity">
    <reaction evidence="11 14">
        <text>L-lysyl(4)-[histone H3] + 3 S-adenosyl-L-methionine = N(6),N(6),N(6)-trimethyl-L-lysyl(4)-[histone H3] + 3 S-adenosyl-L-homocysteine + 3 H(+)</text>
        <dbReference type="Rhea" id="RHEA:60260"/>
        <dbReference type="Rhea" id="RHEA-COMP:15537"/>
        <dbReference type="Rhea" id="RHEA-COMP:15547"/>
        <dbReference type="ChEBI" id="CHEBI:15378"/>
        <dbReference type="ChEBI" id="CHEBI:29969"/>
        <dbReference type="ChEBI" id="CHEBI:57856"/>
        <dbReference type="ChEBI" id="CHEBI:59789"/>
        <dbReference type="ChEBI" id="CHEBI:61961"/>
        <dbReference type="EC" id="2.1.1.354"/>
    </reaction>
</comment>
<dbReference type="SUPFAM" id="SSF82199">
    <property type="entry name" value="SET domain"/>
    <property type="match status" value="1"/>
</dbReference>
<evidence type="ECO:0000256" key="11">
    <source>
        <dbReference type="ARBA" id="ARBA00047571"/>
    </source>
</evidence>
<feature type="region of interest" description="Disordered" evidence="17">
    <location>
        <begin position="36"/>
        <end position="55"/>
    </location>
</feature>
<dbReference type="Pfam" id="PF00856">
    <property type="entry name" value="SET"/>
    <property type="match status" value="1"/>
</dbReference>
<dbReference type="Gene3D" id="2.170.270.10">
    <property type="entry name" value="SET domain"/>
    <property type="match status" value="1"/>
</dbReference>
<dbReference type="PROSITE" id="PS51572">
    <property type="entry name" value="SAM_MT43_1"/>
    <property type="match status" value="1"/>
</dbReference>
<dbReference type="SMART" id="SM00508">
    <property type="entry name" value="PostSET"/>
    <property type="match status" value="1"/>
</dbReference>
<dbReference type="SMART" id="SM00317">
    <property type="entry name" value="SET"/>
    <property type="match status" value="1"/>
</dbReference>
<evidence type="ECO:0000256" key="12">
    <source>
        <dbReference type="ARBA" id="ARBA00047583"/>
    </source>
</evidence>
<evidence type="ECO:0000256" key="3">
    <source>
        <dbReference type="ARBA" id="ARBA00012182"/>
    </source>
</evidence>
<dbReference type="Pfam" id="PF11764">
    <property type="entry name" value="N-SET"/>
    <property type="match status" value="1"/>
</dbReference>
<dbReference type="GO" id="GO:0140999">
    <property type="term" value="F:histone H3K4 trimethyltransferase activity"/>
    <property type="evidence" value="ECO:0007669"/>
    <property type="project" value="UniProtKB-EC"/>
</dbReference>
<evidence type="ECO:0000256" key="13">
    <source>
        <dbReference type="ARBA" id="ARBA00049129"/>
    </source>
</evidence>
<feature type="domain" description="RRM" evidence="18">
    <location>
        <begin position="182"/>
        <end position="267"/>
    </location>
</feature>
<protein>
    <recommendedName>
        <fullName evidence="4 14">Histone-lysine N-methyltransferase, H3 lysine-4 specific</fullName>
        <ecNumber evidence="3 14">2.1.1.354</ecNumber>
    </recommendedName>
</protein>
<dbReference type="AlphaFoldDB" id="A0A9W4TUU8"/>
<dbReference type="GO" id="GO:0048188">
    <property type="term" value="C:Set1C/COMPASS complex"/>
    <property type="evidence" value="ECO:0007669"/>
    <property type="project" value="InterPro"/>
</dbReference>
<dbReference type="SMART" id="SM01291">
    <property type="entry name" value="N-SET"/>
    <property type="match status" value="1"/>
</dbReference>
<evidence type="ECO:0000256" key="4">
    <source>
        <dbReference type="ARBA" id="ARBA00015839"/>
    </source>
</evidence>
<feature type="compositionally biased region" description="Polar residues" evidence="17">
    <location>
        <begin position="40"/>
        <end position="55"/>
    </location>
</feature>
<reference evidence="21" key="1">
    <citation type="submission" date="2022-12" db="EMBL/GenBank/DDBJ databases">
        <authorList>
            <person name="Brejova B."/>
        </authorList>
    </citation>
    <scope>NUCLEOTIDE SEQUENCE</scope>
</reference>
<dbReference type="PROSITE" id="PS50868">
    <property type="entry name" value="POST_SET"/>
    <property type="match status" value="1"/>
</dbReference>
<evidence type="ECO:0000313" key="21">
    <source>
        <dbReference type="EMBL" id="CAI5758746.1"/>
    </source>
</evidence>
<feature type="domain" description="SET" evidence="19">
    <location>
        <begin position="787"/>
        <end position="904"/>
    </location>
</feature>
<dbReference type="PROSITE" id="PS50280">
    <property type="entry name" value="SET"/>
    <property type="match status" value="1"/>
</dbReference>
<dbReference type="PANTHER" id="PTHR45814">
    <property type="entry name" value="HISTONE-LYSINE N-METHYLTRANSFERASE SETD1"/>
    <property type="match status" value="1"/>
</dbReference>
<evidence type="ECO:0000259" key="19">
    <source>
        <dbReference type="PROSITE" id="PS50280"/>
    </source>
</evidence>
<dbReference type="EMBL" id="CANTUO010000003">
    <property type="protein sequence ID" value="CAI5758746.1"/>
    <property type="molecule type" value="Genomic_DNA"/>
</dbReference>
<evidence type="ECO:0000256" key="7">
    <source>
        <dbReference type="ARBA" id="ARBA00022679"/>
    </source>
</evidence>
<keyword evidence="6 14" id="KW-0489">Methyltransferase</keyword>
<evidence type="ECO:0000259" key="20">
    <source>
        <dbReference type="PROSITE" id="PS50868"/>
    </source>
</evidence>
<evidence type="ECO:0000256" key="6">
    <source>
        <dbReference type="ARBA" id="ARBA00022603"/>
    </source>
</evidence>
<dbReference type="InterPro" id="IPR000504">
    <property type="entry name" value="RRM_dom"/>
</dbReference>
<gene>
    <name evidence="21" type="ORF">CANVERA_P3258</name>
</gene>
<dbReference type="InterPro" id="IPR017111">
    <property type="entry name" value="Set1_fungi"/>
</dbReference>
<evidence type="ECO:0000256" key="2">
    <source>
        <dbReference type="ARBA" id="ARBA00004286"/>
    </source>
</evidence>
<keyword evidence="5 14" id="KW-0158">Chromosome</keyword>
<dbReference type="PROSITE" id="PS50102">
    <property type="entry name" value="RRM"/>
    <property type="match status" value="1"/>
</dbReference>
<dbReference type="InterPro" id="IPR035979">
    <property type="entry name" value="RBD_domain_sf"/>
</dbReference>
<evidence type="ECO:0000313" key="22">
    <source>
        <dbReference type="Proteomes" id="UP001152885"/>
    </source>
</evidence>
<evidence type="ECO:0000256" key="9">
    <source>
        <dbReference type="ARBA" id="ARBA00022853"/>
    </source>
</evidence>
<feature type="coiled-coil region" evidence="16">
    <location>
        <begin position="276"/>
        <end position="322"/>
    </location>
</feature>
<comment type="caution">
    <text evidence="21">The sequence shown here is derived from an EMBL/GenBank/DDBJ whole genome shotgun (WGS) entry which is preliminary data.</text>
</comment>
<keyword evidence="9 14" id="KW-0156">Chromatin regulator</keyword>
<comment type="function">
    <text evidence="14">Catalytic component of the COMPASS (Set1C) complex that specifically mono-, di- and trimethylates histone H3 to form H3K4me1/2/3. COMPASS recognizes ubiquitinated H2B on one face of the nucleosome which stimulates the methylation of H3 on the opposing face.</text>
</comment>
<dbReference type="EC" id="2.1.1.354" evidence="3 14"/>
<keyword evidence="7 14" id="KW-0808">Transferase</keyword>
<dbReference type="InterPro" id="IPR024636">
    <property type="entry name" value="SET_assoc"/>
</dbReference>
<evidence type="ECO:0000256" key="10">
    <source>
        <dbReference type="ARBA" id="ARBA00023242"/>
    </source>
</evidence>
<keyword evidence="15" id="KW-0694">RNA-binding</keyword>